<dbReference type="InterPro" id="IPR004552">
    <property type="entry name" value="AGP_acyltrans"/>
</dbReference>
<dbReference type="Proteomes" id="UP000019118">
    <property type="component" value="Unassembled WGS sequence"/>
</dbReference>
<comment type="similarity">
    <text evidence="2 5">Belongs to the 1-acyl-sn-glycerol-3-phosphate acyltransferase family.</text>
</comment>
<protein>
    <recommendedName>
        <fullName evidence="5">1-acyl-sn-glycerol-3-phosphate acyltransferase</fullName>
        <ecNumber evidence="5">2.3.1.51</ecNumber>
    </recommendedName>
</protein>
<dbReference type="EnsemblMetazoa" id="XM_019916511.1">
    <property type="protein sequence ID" value="XP_019772070.1"/>
    <property type="gene ID" value="LOC109545687"/>
</dbReference>
<dbReference type="SUPFAM" id="SSF69593">
    <property type="entry name" value="Glycerol-3-phosphate (1)-acyltransferase"/>
    <property type="match status" value="1"/>
</dbReference>
<keyword evidence="3 5" id="KW-0808">Transferase</keyword>
<comment type="domain">
    <text evidence="5">The HXXXXD motif is essential for acyltransferase activity and may constitute the binding site for the phosphate moiety of the glycerol-3-phosphate.</text>
</comment>
<dbReference type="GO" id="GO:0016020">
    <property type="term" value="C:membrane"/>
    <property type="evidence" value="ECO:0007669"/>
    <property type="project" value="InterPro"/>
</dbReference>
<dbReference type="AlphaFoldDB" id="N6UU16"/>
<evidence type="ECO:0000256" key="1">
    <source>
        <dbReference type="ARBA" id="ARBA00004728"/>
    </source>
</evidence>
<dbReference type="CDD" id="cd07989">
    <property type="entry name" value="LPLAT_AGPAT-like"/>
    <property type="match status" value="1"/>
</dbReference>
<dbReference type="PANTHER" id="PTHR10434">
    <property type="entry name" value="1-ACYL-SN-GLYCEROL-3-PHOSPHATE ACYLTRANSFERASE"/>
    <property type="match status" value="1"/>
</dbReference>
<keyword evidence="5" id="KW-0443">Lipid metabolism</keyword>
<feature type="non-terminal residue" evidence="10">
    <location>
        <position position="1"/>
    </location>
</feature>
<keyword evidence="8" id="KW-0732">Signal</keyword>
<keyword evidence="5" id="KW-0594">Phospholipid biosynthesis</keyword>
<evidence type="ECO:0000313" key="11">
    <source>
        <dbReference type="EnsemblMetazoa" id="XP_019772070.1"/>
    </source>
</evidence>
<dbReference type="OrthoDB" id="202234at2759"/>
<dbReference type="GO" id="GO:0005783">
    <property type="term" value="C:endoplasmic reticulum"/>
    <property type="evidence" value="ECO:0007669"/>
    <property type="project" value="TreeGrafter"/>
</dbReference>
<dbReference type="InterPro" id="IPR002123">
    <property type="entry name" value="Plipid/glycerol_acylTrfase"/>
</dbReference>
<keyword evidence="7" id="KW-0472">Membrane</keyword>
<keyword evidence="7" id="KW-1133">Transmembrane helix</keyword>
<keyword evidence="12" id="KW-1185">Reference proteome</keyword>
<keyword evidence="5" id="KW-0444">Lipid biosynthesis</keyword>
<evidence type="ECO:0000256" key="8">
    <source>
        <dbReference type="SAM" id="SignalP"/>
    </source>
</evidence>
<evidence type="ECO:0000256" key="5">
    <source>
        <dbReference type="RuleBase" id="RU361267"/>
    </source>
</evidence>
<evidence type="ECO:0000259" key="9">
    <source>
        <dbReference type="SMART" id="SM00563"/>
    </source>
</evidence>
<dbReference type="EMBL" id="KB739349">
    <property type="protein sequence ID" value="ENN82297.1"/>
    <property type="molecule type" value="Genomic_DNA"/>
</dbReference>
<evidence type="ECO:0000256" key="6">
    <source>
        <dbReference type="SAM" id="MobiDB-lite"/>
    </source>
</evidence>
<feature type="transmembrane region" description="Helical" evidence="7">
    <location>
        <begin position="33"/>
        <end position="50"/>
    </location>
</feature>
<dbReference type="EC" id="2.3.1.51" evidence="5"/>
<keyword evidence="5" id="KW-1208">Phospholipid metabolism</keyword>
<accession>N6UU16</accession>
<reference evidence="10 12" key="1">
    <citation type="journal article" date="2013" name="Genome Biol.">
        <title>Draft genome of the mountain pine beetle, Dendroctonus ponderosae Hopkins, a major forest pest.</title>
        <authorList>
            <person name="Keeling C.I."/>
            <person name="Yuen M.M."/>
            <person name="Liao N.Y."/>
            <person name="Docking T.R."/>
            <person name="Chan S.K."/>
            <person name="Taylor G.A."/>
            <person name="Palmquist D.L."/>
            <person name="Jackman S.D."/>
            <person name="Nguyen A."/>
            <person name="Li M."/>
            <person name="Henderson H."/>
            <person name="Janes J.K."/>
            <person name="Zhao Y."/>
            <person name="Pandoh P."/>
            <person name="Moore R."/>
            <person name="Sperling F.A."/>
            <person name="Huber D.P."/>
            <person name="Birol I."/>
            <person name="Jones S.J."/>
            <person name="Bohlmann J."/>
        </authorList>
    </citation>
    <scope>NUCLEOTIDE SEQUENCE</scope>
</reference>
<evidence type="ECO:0000313" key="12">
    <source>
        <dbReference type="Proteomes" id="UP000019118"/>
    </source>
</evidence>
<organism evidence="10">
    <name type="scientific">Dendroctonus ponderosae</name>
    <name type="common">Mountain pine beetle</name>
    <dbReference type="NCBI Taxonomy" id="77166"/>
    <lineage>
        <taxon>Eukaryota</taxon>
        <taxon>Metazoa</taxon>
        <taxon>Ecdysozoa</taxon>
        <taxon>Arthropoda</taxon>
        <taxon>Hexapoda</taxon>
        <taxon>Insecta</taxon>
        <taxon>Pterygota</taxon>
        <taxon>Neoptera</taxon>
        <taxon>Endopterygota</taxon>
        <taxon>Coleoptera</taxon>
        <taxon>Polyphaga</taxon>
        <taxon>Cucujiformia</taxon>
        <taxon>Curculionidae</taxon>
        <taxon>Scolytinae</taxon>
        <taxon>Dendroctonus</taxon>
    </lineage>
</organism>
<evidence type="ECO:0000256" key="7">
    <source>
        <dbReference type="SAM" id="Phobius"/>
    </source>
</evidence>
<evidence type="ECO:0000256" key="2">
    <source>
        <dbReference type="ARBA" id="ARBA00008655"/>
    </source>
</evidence>
<evidence type="ECO:0000256" key="3">
    <source>
        <dbReference type="ARBA" id="ARBA00022679"/>
    </source>
</evidence>
<keyword evidence="7" id="KW-0812">Transmembrane</keyword>
<dbReference type="SMART" id="SM00563">
    <property type="entry name" value="PlsC"/>
    <property type="match status" value="1"/>
</dbReference>
<dbReference type="GO" id="GO:0006654">
    <property type="term" value="P:phosphatidic acid biosynthetic process"/>
    <property type="evidence" value="ECO:0007669"/>
    <property type="project" value="TreeGrafter"/>
</dbReference>
<dbReference type="GO" id="GO:0003841">
    <property type="term" value="F:1-acylglycerol-3-phosphate O-acyltransferase activity"/>
    <property type="evidence" value="ECO:0007669"/>
    <property type="project" value="UniProtKB-UniRule"/>
</dbReference>
<dbReference type="Pfam" id="PF01553">
    <property type="entry name" value="Acyltransferase"/>
    <property type="match status" value="1"/>
</dbReference>
<comment type="pathway">
    <text evidence="1">Phospholipid metabolism; CDP-diacylglycerol biosynthesis; CDP-diacylglycerol from sn-glycerol 3-phosphate: step 2/3.</text>
</comment>
<reference evidence="11" key="2">
    <citation type="submission" date="2024-08" db="UniProtKB">
        <authorList>
            <consortium name="EnsemblMetazoa"/>
        </authorList>
    </citation>
    <scope>IDENTIFICATION</scope>
</reference>
<feature type="chain" id="PRO_5010972132" description="1-acyl-sn-glycerol-3-phosphate acyltransferase" evidence="8">
    <location>
        <begin position="24"/>
        <end position="283"/>
    </location>
</feature>
<dbReference type="PANTHER" id="PTHR10434:SF11">
    <property type="entry name" value="1-ACYL-SN-GLYCEROL-3-PHOSPHATE ACYLTRANSFERASE"/>
    <property type="match status" value="1"/>
</dbReference>
<feature type="signal peptide" evidence="8">
    <location>
        <begin position="1"/>
        <end position="23"/>
    </location>
</feature>
<proteinExistence type="inferred from homology"/>
<evidence type="ECO:0000256" key="4">
    <source>
        <dbReference type="ARBA" id="ARBA00023315"/>
    </source>
</evidence>
<evidence type="ECO:0000313" key="10">
    <source>
        <dbReference type="EMBL" id="ENN82297.1"/>
    </source>
</evidence>
<comment type="catalytic activity">
    <reaction evidence="5">
        <text>a 1-acyl-sn-glycero-3-phosphate + an acyl-CoA = a 1,2-diacyl-sn-glycero-3-phosphate + CoA</text>
        <dbReference type="Rhea" id="RHEA:19709"/>
        <dbReference type="ChEBI" id="CHEBI:57287"/>
        <dbReference type="ChEBI" id="CHEBI:57970"/>
        <dbReference type="ChEBI" id="CHEBI:58342"/>
        <dbReference type="ChEBI" id="CHEBI:58608"/>
        <dbReference type="EC" id="2.3.1.51"/>
    </reaction>
</comment>
<dbReference type="NCBIfam" id="TIGR00530">
    <property type="entry name" value="AGP_acyltrn"/>
    <property type="match status" value="1"/>
</dbReference>
<feature type="region of interest" description="Disordered" evidence="6">
    <location>
        <begin position="260"/>
        <end position="283"/>
    </location>
</feature>
<gene>
    <name evidence="11" type="primary">109545687</name>
    <name evidence="10" type="ORF">YQE_01327</name>
</gene>
<dbReference type="OMA" id="PWPYERV"/>
<name>N6UU16_DENPD</name>
<sequence>MGFIAWSLAIVAFLTLLWTLSDAGKCLIKWVLFITISICVATLPIPIMLLRPRDPKNALIPAAALRACSTFLGLTLSVEGVENIVQNTGCVVLINHQSMLDLIVLACLWPIMDNCTVISKKEVFYVQPFGLASWLWGTIFIERGSKNALDAVNKTGEIIRQRKARVLMFPEGTRNLGKNKLLPLKKGAFHLALASKVPIQPVAVCRYKFLKNLRFESGTLKIKILPIIPTEGCTKDDIPKLMEDTYRVLSENVDALSDSGVKENGYSNGTEKNGHFKTVQISN</sequence>
<keyword evidence="4 5" id="KW-0012">Acyltransferase</keyword>
<feature type="domain" description="Phospholipid/glycerol acyltransferase" evidence="9">
    <location>
        <begin position="90"/>
        <end position="207"/>
    </location>
</feature>
<dbReference type="HOGENOM" id="CLU_027938_10_1_1"/>